<dbReference type="OrthoDB" id="2187082at2"/>
<evidence type="ECO:0000313" key="2">
    <source>
        <dbReference type="EMBL" id="CUO63809.1"/>
    </source>
</evidence>
<dbReference type="RefSeq" id="WP_042398870.1">
    <property type="nucleotide sequence ID" value="NZ_CYZV01000036.1"/>
</dbReference>
<evidence type="ECO:0000256" key="1">
    <source>
        <dbReference type="SAM" id="Phobius"/>
    </source>
</evidence>
<reference evidence="2 3" key="1">
    <citation type="submission" date="2015-09" db="EMBL/GenBank/DDBJ databases">
        <authorList>
            <consortium name="Pathogen Informatics"/>
        </authorList>
    </citation>
    <scope>NUCLEOTIDE SEQUENCE [LARGE SCALE GENOMIC DNA]</scope>
    <source>
        <strain evidence="2 3">2789STDY5834855</strain>
    </source>
</reference>
<sequence length="67" mass="6942">MDVMNQVLQIIIKFCTIGGGLWCVWGVIVLAGALKDKNGPALQGGIWQIVGGGMIVVAAQLFSSVVG</sequence>
<dbReference type="Proteomes" id="UP000095558">
    <property type="component" value="Unassembled WGS sequence"/>
</dbReference>
<evidence type="ECO:0000313" key="3">
    <source>
        <dbReference type="Proteomes" id="UP000095558"/>
    </source>
</evidence>
<organism evidence="2 3">
    <name type="scientific">Clostridium disporicum</name>
    <dbReference type="NCBI Taxonomy" id="84024"/>
    <lineage>
        <taxon>Bacteria</taxon>
        <taxon>Bacillati</taxon>
        <taxon>Bacillota</taxon>
        <taxon>Clostridia</taxon>
        <taxon>Eubacteriales</taxon>
        <taxon>Clostridiaceae</taxon>
        <taxon>Clostridium</taxon>
    </lineage>
</organism>
<feature type="transmembrane region" description="Helical" evidence="1">
    <location>
        <begin position="46"/>
        <end position="66"/>
    </location>
</feature>
<proteinExistence type="predicted"/>
<dbReference type="AlphaFoldDB" id="A0A174GSI0"/>
<accession>A0A174GSI0</accession>
<dbReference type="EMBL" id="CYZV01000036">
    <property type="protein sequence ID" value="CUO63809.1"/>
    <property type="molecule type" value="Genomic_DNA"/>
</dbReference>
<gene>
    <name evidence="2" type="ORF">ERS852470_02920</name>
</gene>
<feature type="transmembrane region" description="Helical" evidence="1">
    <location>
        <begin position="12"/>
        <end position="34"/>
    </location>
</feature>
<keyword evidence="1" id="KW-1133">Transmembrane helix</keyword>
<dbReference type="GeneID" id="83012155"/>
<keyword evidence="1" id="KW-0812">Transmembrane</keyword>
<keyword evidence="1" id="KW-0472">Membrane</keyword>
<protein>
    <submittedName>
        <fullName evidence="2">Uncharacterized protein</fullName>
    </submittedName>
</protein>
<name>A0A174GSI0_9CLOT</name>